<evidence type="ECO:0000313" key="2">
    <source>
        <dbReference type="EMBL" id="MCZ3845188.1"/>
    </source>
</evidence>
<reference evidence="2" key="1">
    <citation type="submission" date="2022-01" db="EMBL/GenBank/DDBJ databases">
        <title>VMRC isolate genome collection.</title>
        <authorList>
            <person name="France M."/>
            <person name="Rutt L."/>
            <person name="Humphrys M."/>
            <person name="Ravel J."/>
        </authorList>
    </citation>
    <scope>NUCLEOTIDE SEQUENCE</scope>
    <source>
        <strain evidence="2">C0127B5</strain>
    </source>
</reference>
<dbReference type="Proteomes" id="UP001213015">
    <property type="component" value="Unassembled WGS sequence"/>
</dbReference>
<name>A0AAP3GYH8_9LACO</name>
<feature type="compositionally biased region" description="Low complexity" evidence="1">
    <location>
        <begin position="151"/>
        <end position="164"/>
    </location>
</feature>
<dbReference type="RefSeq" id="WP_208282148.1">
    <property type="nucleotide sequence ID" value="NZ_JAKHFC010000019.1"/>
</dbReference>
<dbReference type="AlphaFoldDB" id="A0AAP3GYH8"/>
<feature type="region of interest" description="Disordered" evidence="1">
    <location>
        <begin position="137"/>
        <end position="164"/>
    </location>
</feature>
<dbReference type="Pfam" id="PF04404">
    <property type="entry name" value="ERF"/>
    <property type="match status" value="1"/>
</dbReference>
<gene>
    <name evidence="2" type="ORF">L2422_06730</name>
</gene>
<organism evidence="2 3">
    <name type="scientific">Lactobacillus mulieris</name>
    <dbReference type="NCBI Taxonomy" id="2508708"/>
    <lineage>
        <taxon>Bacteria</taxon>
        <taxon>Bacillati</taxon>
        <taxon>Bacillota</taxon>
        <taxon>Bacilli</taxon>
        <taxon>Lactobacillales</taxon>
        <taxon>Lactobacillaceae</taxon>
        <taxon>Lactobacillus</taxon>
    </lineage>
</organism>
<comment type="caution">
    <text evidence="2">The sequence shown here is derived from an EMBL/GenBank/DDBJ whole genome shotgun (WGS) entry which is preliminary data.</text>
</comment>
<evidence type="ECO:0000256" key="1">
    <source>
        <dbReference type="SAM" id="MobiDB-lite"/>
    </source>
</evidence>
<evidence type="ECO:0000313" key="3">
    <source>
        <dbReference type="Proteomes" id="UP001213015"/>
    </source>
</evidence>
<proteinExistence type="predicted"/>
<dbReference type="EMBL" id="JAKHLF010000011">
    <property type="protein sequence ID" value="MCZ3845188.1"/>
    <property type="molecule type" value="Genomic_DNA"/>
</dbReference>
<accession>A0AAP3GYH8</accession>
<sequence>MLIKTIDGLEPADKSKMIADLFTDYNKVKAVMAQPKKNKKAYNYNYSPLDEVLRVIDTAIKDSGTNLSYTFETITGEGKAGTKVYIFSGNGAWLEFADALLPVPKNDAQGYGSALTYARRYAISSAFGIASEEDDDAQSISSPVTRRKTTRQAAPQRQQQPVKKPVPVIDDKTLKNAEITYEGKKQSLLAVVKIAMTGSAIDKQMAGDYIKKLDSKTREMANEIVKRKLYEQPA</sequence>
<protein>
    <submittedName>
        <fullName evidence="2">ERF family protein</fullName>
    </submittedName>
</protein>
<dbReference type="InterPro" id="IPR007499">
    <property type="entry name" value="ERF_bacteria_virus"/>
</dbReference>